<evidence type="ECO:0000256" key="1">
    <source>
        <dbReference type="ARBA" id="ARBA00010165"/>
    </source>
</evidence>
<dbReference type="RefSeq" id="WP_183496713.1">
    <property type="nucleotide sequence ID" value="NZ_JACIFF010000008.1"/>
</dbReference>
<sequence>MKNKLSQRFTQETGSHHYLTAGDVEEVTHYLNERAYLIPGEEVTTAEPAGESNMNVALRVTTTRRKFILKQSRPWVAKFPELAAPVERVLIERDFHQAIVNDRFLSSHMPELLRADPENYVLLLEDLGQASDMRFVYSSDASLTRTQLSTLLRFASELHHLRPVDFPNNQGLKRLNHAHIFDLPFRPDNGFPLDAIYPGLAAAALPFQHDDALRDVTAELGKEYLATGDRLIHGDFYPGSFLTVDDTVFVIDTEFAYLGRPEFDIGVLMAHLLLSRAPEKRILQIDSHYEKPAKFDVELARKFCYVEIMRRIIGIAQLPISLTLDERKRLLERARAGLV</sequence>
<dbReference type="GO" id="GO:0046522">
    <property type="term" value="F:S-methyl-5-thioribose kinase activity"/>
    <property type="evidence" value="ECO:0007669"/>
    <property type="project" value="UniProtKB-EC"/>
</dbReference>
<feature type="domain" description="Aminoglycoside phosphotransferase" evidence="6">
    <location>
        <begin position="64"/>
        <end position="274"/>
    </location>
</feature>
<evidence type="ECO:0000313" key="8">
    <source>
        <dbReference type="Proteomes" id="UP000576209"/>
    </source>
</evidence>
<evidence type="ECO:0000256" key="3">
    <source>
        <dbReference type="ARBA" id="ARBA00022741"/>
    </source>
</evidence>
<reference evidence="7 8" key="1">
    <citation type="submission" date="2020-08" db="EMBL/GenBank/DDBJ databases">
        <title>Genomic Encyclopedia of Type Strains, Phase IV (KMG-IV): sequencing the most valuable type-strain genomes for metagenomic binning, comparative biology and taxonomic classification.</title>
        <authorList>
            <person name="Goeker M."/>
        </authorList>
    </citation>
    <scope>NUCLEOTIDE SEQUENCE [LARGE SCALE GENOMIC DNA]</scope>
    <source>
        <strain evidence="7 8">DSM 105137</strain>
    </source>
</reference>
<keyword evidence="5" id="KW-0067">ATP-binding</keyword>
<organism evidence="7 8">
    <name type="scientific">Neolewinella aquimaris</name>
    <dbReference type="NCBI Taxonomy" id="1835722"/>
    <lineage>
        <taxon>Bacteria</taxon>
        <taxon>Pseudomonadati</taxon>
        <taxon>Bacteroidota</taxon>
        <taxon>Saprospiria</taxon>
        <taxon>Saprospirales</taxon>
        <taxon>Lewinellaceae</taxon>
        <taxon>Neolewinella</taxon>
    </lineage>
</organism>
<dbReference type="AlphaFoldDB" id="A0A840EHV2"/>
<keyword evidence="4 7" id="KW-0418">Kinase</keyword>
<evidence type="ECO:0000256" key="5">
    <source>
        <dbReference type="ARBA" id="ARBA00022840"/>
    </source>
</evidence>
<dbReference type="Gene3D" id="3.90.1200.10">
    <property type="match status" value="1"/>
</dbReference>
<proteinExistence type="inferred from homology"/>
<name>A0A840EHV2_9BACT</name>
<dbReference type="PANTHER" id="PTHR34273">
    <property type="entry name" value="METHYLTHIORIBOSE KINASE"/>
    <property type="match status" value="1"/>
</dbReference>
<keyword evidence="8" id="KW-1185">Reference proteome</keyword>
<comment type="similarity">
    <text evidence="1">Belongs to the methylthioribose kinase family.</text>
</comment>
<accession>A0A840EHV2</accession>
<dbReference type="PANTHER" id="PTHR34273:SF2">
    <property type="entry name" value="METHYLTHIORIBOSE KINASE"/>
    <property type="match status" value="1"/>
</dbReference>
<keyword evidence="2 7" id="KW-0808">Transferase</keyword>
<dbReference type="GO" id="GO:0005524">
    <property type="term" value="F:ATP binding"/>
    <property type="evidence" value="ECO:0007669"/>
    <property type="project" value="UniProtKB-KW"/>
</dbReference>
<gene>
    <name evidence="7" type="ORF">GGR28_003110</name>
</gene>
<dbReference type="InterPro" id="IPR011009">
    <property type="entry name" value="Kinase-like_dom_sf"/>
</dbReference>
<dbReference type="Gene3D" id="3.30.200.20">
    <property type="entry name" value="Phosphorylase Kinase, domain 1"/>
    <property type="match status" value="1"/>
</dbReference>
<dbReference type="InterPro" id="IPR002575">
    <property type="entry name" value="Aminoglycoside_PTrfase"/>
</dbReference>
<evidence type="ECO:0000256" key="4">
    <source>
        <dbReference type="ARBA" id="ARBA00022777"/>
    </source>
</evidence>
<comment type="caution">
    <text evidence="7">The sequence shown here is derived from an EMBL/GenBank/DDBJ whole genome shotgun (WGS) entry which is preliminary data.</text>
</comment>
<dbReference type="Proteomes" id="UP000576209">
    <property type="component" value="Unassembled WGS sequence"/>
</dbReference>
<evidence type="ECO:0000259" key="6">
    <source>
        <dbReference type="Pfam" id="PF01636"/>
    </source>
</evidence>
<dbReference type="EC" id="2.7.1.100" evidence="7"/>
<protein>
    <submittedName>
        <fullName evidence="7">5-methylthioribose kinase</fullName>
        <ecNumber evidence="7">2.7.1.100</ecNumber>
    </submittedName>
</protein>
<keyword evidence="3" id="KW-0547">Nucleotide-binding</keyword>
<evidence type="ECO:0000313" key="7">
    <source>
        <dbReference type="EMBL" id="MBB4080476.1"/>
    </source>
</evidence>
<dbReference type="EMBL" id="JACIFF010000008">
    <property type="protein sequence ID" value="MBB4080476.1"/>
    <property type="molecule type" value="Genomic_DNA"/>
</dbReference>
<dbReference type="Pfam" id="PF01636">
    <property type="entry name" value="APH"/>
    <property type="match status" value="1"/>
</dbReference>
<dbReference type="SUPFAM" id="SSF56112">
    <property type="entry name" value="Protein kinase-like (PK-like)"/>
    <property type="match status" value="1"/>
</dbReference>
<evidence type="ECO:0000256" key="2">
    <source>
        <dbReference type="ARBA" id="ARBA00022679"/>
    </source>
</evidence>